<feature type="transmembrane region" description="Helical" evidence="2">
    <location>
        <begin position="212"/>
        <end position="232"/>
    </location>
</feature>
<evidence type="ECO:0000313" key="3">
    <source>
        <dbReference type="EMBL" id="KAJ6437267.1"/>
    </source>
</evidence>
<feature type="compositionally biased region" description="Polar residues" evidence="1">
    <location>
        <begin position="353"/>
        <end position="364"/>
    </location>
</feature>
<feature type="transmembrane region" description="Helical" evidence="2">
    <location>
        <begin position="177"/>
        <end position="200"/>
    </location>
</feature>
<keyword evidence="2" id="KW-0812">Transmembrane</keyword>
<gene>
    <name evidence="3" type="ORF">O9K51_10240</name>
</gene>
<accession>A0AB34FFJ1</accession>
<evidence type="ECO:0000313" key="4">
    <source>
        <dbReference type="Proteomes" id="UP001163105"/>
    </source>
</evidence>
<proteinExistence type="predicted"/>
<sequence length="392" mass="43657">MDERSTYYIAAAALLMLTAIPSVVVWLCSLRLARRRGDPARTWLIYYKIAYAFFCLSILFIFCNYLLAVLDRQLVGLDSSAVSNFQNAQIQVGILSSFFDELSVVGMLLALLSLGQASNLIHTGQVSSANRFTQWGAWGIAGLLAALNIVTFGLAEWQYSDDGRFFGPTQLQNLRRITFTMLVVQMAFNAFILIKAIMVAAQTRIEPHLSMATRYLIVCCVLMLVKTCYNVGYYADYVPLGDSETGQKRPLAYIAILDVVFNSWPAFISLIILFVLGAKKRQDGSVWSAPDPMQTAEVAGTPLNMHEMPSQQASWGYGYADQTHQQVPQGWHNQHQQPASPVMLPAYSRPQELPTQQHTGSYGSQFRHELPAVQYEKGPQIGTTGPPPKRQP</sequence>
<keyword evidence="2" id="KW-1133">Transmembrane helix</keyword>
<keyword evidence="4" id="KW-1185">Reference proteome</keyword>
<reference evidence="3" key="1">
    <citation type="submission" date="2023-01" db="EMBL/GenBank/DDBJ databases">
        <title>The growth and conidiation of Purpureocillium lavendulum are regulated by nitrogen source and histone H3K14 acetylation.</title>
        <authorList>
            <person name="Tang P."/>
            <person name="Han J."/>
            <person name="Zhang C."/>
            <person name="Tang P."/>
            <person name="Qi F."/>
            <person name="Zhang K."/>
            <person name="Liang L."/>
        </authorList>
    </citation>
    <scope>NUCLEOTIDE SEQUENCE</scope>
    <source>
        <strain evidence="3">YMF1.00683</strain>
    </source>
</reference>
<name>A0AB34FFJ1_9HYPO</name>
<feature type="transmembrane region" description="Helical" evidence="2">
    <location>
        <begin position="90"/>
        <end position="114"/>
    </location>
</feature>
<feature type="transmembrane region" description="Helical" evidence="2">
    <location>
        <begin position="49"/>
        <end position="70"/>
    </location>
</feature>
<protein>
    <submittedName>
        <fullName evidence="3">DDHD domain-containing protein</fullName>
    </submittedName>
</protein>
<feature type="transmembrane region" description="Helical" evidence="2">
    <location>
        <begin position="6"/>
        <end position="28"/>
    </location>
</feature>
<feature type="transmembrane region" description="Helical" evidence="2">
    <location>
        <begin position="252"/>
        <end position="276"/>
    </location>
</feature>
<dbReference type="AlphaFoldDB" id="A0AB34FFJ1"/>
<evidence type="ECO:0000256" key="1">
    <source>
        <dbReference type="SAM" id="MobiDB-lite"/>
    </source>
</evidence>
<dbReference type="Proteomes" id="UP001163105">
    <property type="component" value="Unassembled WGS sequence"/>
</dbReference>
<comment type="caution">
    <text evidence="3">The sequence shown here is derived from an EMBL/GenBank/DDBJ whole genome shotgun (WGS) entry which is preliminary data.</text>
</comment>
<feature type="region of interest" description="Disordered" evidence="1">
    <location>
        <begin position="352"/>
        <end position="392"/>
    </location>
</feature>
<feature type="transmembrane region" description="Helical" evidence="2">
    <location>
        <begin position="135"/>
        <end position="157"/>
    </location>
</feature>
<keyword evidence="2" id="KW-0472">Membrane</keyword>
<evidence type="ECO:0000256" key="2">
    <source>
        <dbReference type="SAM" id="Phobius"/>
    </source>
</evidence>
<dbReference type="EMBL" id="JAQHRD010000013">
    <property type="protein sequence ID" value="KAJ6437267.1"/>
    <property type="molecule type" value="Genomic_DNA"/>
</dbReference>
<organism evidence="3 4">
    <name type="scientific">Purpureocillium lavendulum</name>
    <dbReference type="NCBI Taxonomy" id="1247861"/>
    <lineage>
        <taxon>Eukaryota</taxon>
        <taxon>Fungi</taxon>
        <taxon>Dikarya</taxon>
        <taxon>Ascomycota</taxon>
        <taxon>Pezizomycotina</taxon>
        <taxon>Sordariomycetes</taxon>
        <taxon>Hypocreomycetidae</taxon>
        <taxon>Hypocreales</taxon>
        <taxon>Ophiocordycipitaceae</taxon>
        <taxon>Purpureocillium</taxon>
    </lineage>
</organism>